<name>A0ABU3B7Q6_9GAMM</name>
<accession>A0ABU3B7Q6</accession>
<dbReference type="RefSeq" id="WP_311658629.1">
    <property type="nucleotide sequence ID" value="NZ_JAVRHY010000006.1"/>
</dbReference>
<keyword evidence="2" id="KW-1185">Reference proteome</keyword>
<protein>
    <recommendedName>
        <fullName evidence="3">HNH endonuclease</fullName>
    </recommendedName>
</protein>
<dbReference type="Proteomes" id="UP001259982">
    <property type="component" value="Unassembled WGS sequence"/>
</dbReference>
<evidence type="ECO:0000313" key="1">
    <source>
        <dbReference type="EMBL" id="MDT0618505.1"/>
    </source>
</evidence>
<organism evidence="1 2">
    <name type="scientific">Spectribacter acetivorans</name>
    <dbReference type="NCBI Taxonomy" id="3075603"/>
    <lineage>
        <taxon>Bacteria</taxon>
        <taxon>Pseudomonadati</taxon>
        <taxon>Pseudomonadota</taxon>
        <taxon>Gammaproteobacteria</taxon>
        <taxon>Salinisphaerales</taxon>
        <taxon>Salinisphaeraceae</taxon>
        <taxon>Spectribacter</taxon>
    </lineage>
</organism>
<evidence type="ECO:0000313" key="2">
    <source>
        <dbReference type="Proteomes" id="UP001259982"/>
    </source>
</evidence>
<dbReference type="EMBL" id="JAVRHY010000006">
    <property type="protein sequence ID" value="MDT0618505.1"/>
    <property type="molecule type" value="Genomic_DNA"/>
</dbReference>
<evidence type="ECO:0008006" key="3">
    <source>
        <dbReference type="Google" id="ProtNLM"/>
    </source>
</evidence>
<comment type="caution">
    <text evidence="1">The sequence shown here is derived from an EMBL/GenBank/DDBJ whole genome shotgun (WGS) entry which is preliminary data.</text>
</comment>
<sequence>MTVTGLPPHLSPTQFAVETSGLIPAPTHAHDGPACACARCGAAIATGDPVHEHLLGANFTDHLALASNAPVVCHGCATLTQTHAKRVHARVIAAVITRDGWYRAGKHTEMAYWLLNPPEALFVIHCQTAKGQHTLWRSRVNLVRSPFFIQIGARTELVRQETLNHLVELLLPWQAKNKAKMPMRFDPSRTPIDASHMMLTQQAQGTEIGHALLQATYGEVWALARIIFAGTNKGKLPKFEQPDPFPRPLFDT</sequence>
<reference evidence="1 2" key="1">
    <citation type="submission" date="2023-09" db="EMBL/GenBank/DDBJ databases">
        <authorList>
            <person name="Rey-Velasco X."/>
        </authorList>
    </citation>
    <scope>NUCLEOTIDE SEQUENCE [LARGE SCALE GENOMIC DNA]</scope>
    <source>
        <strain evidence="1 2">P385</strain>
    </source>
</reference>
<proteinExistence type="predicted"/>
<gene>
    <name evidence="1" type="ORF">RM531_08445</name>
</gene>